<organism evidence="1 2">
    <name type="scientific">Candidatus Cerribacteria bacterium 'Amazon FNV 2010 28 9'</name>
    <dbReference type="NCBI Taxonomy" id="2081795"/>
    <lineage>
        <taxon>Bacteria</taxon>
        <taxon>Candidatus Cerribacteria</taxon>
    </lineage>
</organism>
<dbReference type="InterPro" id="IPR027417">
    <property type="entry name" value="P-loop_NTPase"/>
</dbReference>
<evidence type="ECO:0008006" key="3">
    <source>
        <dbReference type="Google" id="ProtNLM"/>
    </source>
</evidence>
<evidence type="ECO:0000313" key="2">
    <source>
        <dbReference type="Proteomes" id="UP000246104"/>
    </source>
</evidence>
<reference evidence="1 2" key="1">
    <citation type="submission" date="2018-02" db="EMBL/GenBank/DDBJ databases">
        <title>Genomic Reconstructions from Amazon Rainforest and Pasture Soil Reveal Novel Insights into the Physiology of Candidate Phyla in Tropical Sites.</title>
        <authorList>
            <person name="Kroeger M.E."/>
            <person name="Delmont T."/>
            <person name="Eren A.M."/>
            <person name="Guo J."/>
            <person name="Meyer K.M."/>
            <person name="Khan K."/>
            <person name="Rodrigues J.L.M."/>
            <person name="Bohannan B.J.M."/>
            <person name="Tringe S."/>
            <person name="Borges C.D."/>
            <person name="Tiedje J."/>
            <person name="Tsai S.M."/>
            <person name="Nusslein K."/>
        </authorList>
    </citation>
    <scope>NUCLEOTIDE SEQUENCE [LARGE SCALE GENOMIC DNA]</scope>
    <source>
        <strain evidence="1">Amazon FNV 2010 28 9</strain>
    </source>
</reference>
<accession>A0A317JP72</accession>
<dbReference type="Pfam" id="PF13671">
    <property type="entry name" value="AAA_33"/>
    <property type="match status" value="1"/>
</dbReference>
<proteinExistence type="predicted"/>
<dbReference type="Gene3D" id="3.40.50.300">
    <property type="entry name" value="P-loop containing nucleotide triphosphate hydrolases"/>
    <property type="match status" value="1"/>
</dbReference>
<dbReference type="SUPFAM" id="SSF52540">
    <property type="entry name" value="P-loop containing nucleoside triphosphate hydrolases"/>
    <property type="match status" value="1"/>
</dbReference>
<protein>
    <recommendedName>
        <fullName evidence="3">UDP-N-acetylglucosamine kinase</fullName>
    </recommendedName>
</protein>
<sequence>MIRFTSTMMKKTPKFHVSTEELVIESGEGAPIAEVKKFADTISLQWKEGRIQSHSPVLLLLGGFQGSGKTTTAQVLNTDSEFIVISPDEVRYILFTAEIPFSKSFVVLVNAIKFELLKRALRTGSSVIIDQALTPERVRLVEQVVHSYPHYQVTSVFLYAPEEVLRKRVGERPQLAGRYKGTVEELKASMKIYAEWYGDPLRSGYDIVIDTTNSTPFAVAQKIKEYITCKM</sequence>
<gene>
    <name evidence="1" type="ORF">C5B42_04360</name>
</gene>
<evidence type="ECO:0000313" key="1">
    <source>
        <dbReference type="EMBL" id="PWU23011.1"/>
    </source>
</evidence>
<dbReference type="Proteomes" id="UP000246104">
    <property type="component" value="Unassembled WGS sequence"/>
</dbReference>
<dbReference type="EMBL" id="PSRQ01000048">
    <property type="protein sequence ID" value="PWU23011.1"/>
    <property type="molecule type" value="Genomic_DNA"/>
</dbReference>
<name>A0A317JP72_9BACT</name>
<dbReference type="AlphaFoldDB" id="A0A317JP72"/>
<comment type="caution">
    <text evidence="1">The sequence shown here is derived from an EMBL/GenBank/DDBJ whole genome shotgun (WGS) entry which is preliminary data.</text>
</comment>